<evidence type="ECO:0000256" key="1">
    <source>
        <dbReference type="SAM" id="MobiDB-lite"/>
    </source>
</evidence>
<feature type="transmembrane region" description="Helical" evidence="2">
    <location>
        <begin position="73"/>
        <end position="93"/>
    </location>
</feature>
<feature type="compositionally biased region" description="Basic and acidic residues" evidence="1">
    <location>
        <begin position="151"/>
        <end position="163"/>
    </location>
</feature>
<feature type="compositionally biased region" description="Polar residues" evidence="1">
    <location>
        <begin position="217"/>
        <end position="228"/>
    </location>
</feature>
<keyword evidence="4" id="KW-1185">Reference proteome</keyword>
<keyword evidence="2" id="KW-0472">Membrane</keyword>
<organism evidence="3 4">
    <name type="scientific">Pandoraea nosoerga</name>
    <dbReference type="NCBI Taxonomy" id="2508296"/>
    <lineage>
        <taxon>Bacteria</taxon>
        <taxon>Pseudomonadati</taxon>
        <taxon>Pseudomonadota</taxon>
        <taxon>Betaproteobacteria</taxon>
        <taxon>Burkholderiales</taxon>
        <taxon>Burkholderiaceae</taxon>
        <taxon>Pandoraea</taxon>
    </lineage>
</organism>
<dbReference type="RefSeq" id="WP_150555863.1">
    <property type="nucleotide sequence ID" value="NZ_CABPSC010000009.1"/>
</dbReference>
<dbReference type="EMBL" id="CABPSC010000009">
    <property type="protein sequence ID" value="VVE08897.1"/>
    <property type="molecule type" value="Genomic_DNA"/>
</dbReference>
<evidence type="ECO:0000313" key="4">
    <source>
        <dbReference type="Proteomes" id="UP000367825"/>
    </source>
</evidence>
<keyword evidence="2" id="KW-0812">Transmembrane</keyword>
<gene>
    <name evidence="3" type="ORF">PNO31109_02521</name>
</gene>
<feature type="transmembrane region" description="Helical" evidence="2">
    <location>
        <begin position="43"/>
        <end position="61"/>
    </location>
</feature>
<dbReference type="AlphaFoldDB" id="A0A5E4V9D8"/>
<feature type="region of interest" description="Disordered" evidence="1">
    <location>
        <begin position="139"/>
        <end position="238"/>
    </location>
</feature>
<dbReference type="OrthoDB" id="9130055at2"/>
<keyword evidence="2" id="KW-1133">Transmembrane helix</keyword>
<feature type="transmembrane region" description="Helical" evidence="2">
    <location>
        <begin position="105"/>
        <end position="125"/>
    </location>
</feature>
<sequence length="238" mass="24776">MKAMLRTVLFLDAALNLALGVLLIASFWSSLYAAIEVPAPSPVLYAQALGVAFIGVAWLQWHATVNGQLTATVAKVTGHINWVIGAFVLGWLISGQLAVTGGGKLLMPALGAVLLVTGAILVKLASSVRTKERVLAAQQAGERVRGGVVSDGRRDPRDPRDLRNTGNEYSDARGVDGDPQGRRAEPRMETPVGASAHTTPVAPVGATGIVTPVPSATAPTSNESTSSVPHDARQNPHS</sequence>
<name>A0A5E4V9D8_9BURK</name>
<proteinExistence type="predicted"/>
<evidence type="ECO:0000256" key="2">
    <source>
        <dbReference type="SAM" id="Phobius"/>
    </source>
</evidence>
<accession>A0A5E4V9D8</accession>
<reference evidence="3 4" key="1">
    <citation type="submission" date="2019-08" db="EMBL/GenBank/DDBJ databases">
        <authorList>
            <person name="Peeters C."/>
        </authorList>
    </citation>
    <scope>NUCLEOTIDE SEQUENCE [LARGE SCALE GENOMIC DNA]</scope>
    <source>
        <strain evidence="3 4">LMG 31109</strain>
    </source>
</reference>
<dbReference type="Proteomes" id="UP000367825">
    <property type="component" value="Unassembled WGS sequence"/>
</dbReference>
<evidence type="ECO:0000313" key="3">
    <source>
        <dbReference type="EMBL" id="VVE08897.1"/>
    </source>
</evidence>
<evidence type="ECO:0008006" key="5">
    <source>
        <dbReference type="Google" id="ProtNLM"/>
    </source>
</evidence>
<feature type="compositionally biased region" description="Basic and acidic residues" evidence="1">
    <location>
        <begin position="170"/>
        <end position="188"/>
    </location>
</feature>
<protein>
    <recommendedName>
        <fullName evidence="5">Transmembrane protein</fullName>
    </recommendedName>
</protein>